<dbReference type="EMBL" id="MU128950">
    <property type="protein sequence ID" value="KAF9515440.1"/>
    <property type="molecule type" value="Genomic_DNA"/>
</dbReference>
<sequence length="152" mass="16999">MLTNDFPDAGPSHDLSSSQKTWLQHIHITSHHEQCEAPYTPLPFLLQRCRSCHIRANMHPKVTPLPQDLLIRLSTHQYVLTHSQNAPSFSTHAAESMPHIYESSSTSDSCSTPSIHLVIHIVALRSQNLPAIWPAPYPDSPTINFLLPSTIP</sequence>
<reference evidence="1" key="1">
    <citation type="journal article" date="2020" name="Nat. Commun.">
        <title>Large-scale genome sequencing of mycorrhizal fungi provides insights into the early evolution of symbiotic traits.</title>
        <authorList>
            <person name="Miyauchi S."/>
            <person name="Kiss E."/>
            <person name="Kuo A."/>
            <person name="Drula E."/>
            <person name="Kohler A."/>
            <person name="Sanchez-Garcia M."/>
            <person name="Morin E."/>
            <person name="Andreopoulos B."/>
            <person name="Barry K.W."/>
            <person name="Bonito G."/>
            <person name="Buee M."/>
            <person name="Carver A."/>
            <person name="Chen C."/>
            <person name="Cichocki N."/>
            <person name="Clum A."/>
            <person name="Culley D."/>
            <person name="Crous P.W."/>
            <person name="Fauchery L."/>
            <person name="Girlanda M."/>
            <person name="Hayes R.D."/>
            <person name="Keri Z."/>
            <person name="LaButti K."/>
            <person name="Lipzen A."/>
            <person name="Lombard V."/>
            <person name="Magnuson J."/>
            <person name="Maillard F."/>
            <person name="Murat C."/>
            <person name="Nolan M."/>
            <person name="Ohm R.A."/>
            <person name="Pangilinan J."/>
            <person name="Pereira M.F."/>
            <person name="Perotto S."/>
            <person name="Peter M."/>
            <person name="Pfister S."/>
            <person name="Riley R."/>
            <person name="Sitrit Y."/>
            <person name="Stielow J.B."/>
            <person name="Szollosi G."/>
            <person name="Zifcakova L."/>
            <person name="Stursova M."/>
            <person name="Spatafora J.W."/>
            <person name="Tedersoo L."/>
            <person name="Vaario L.M."/>
            <person name="Yamada A."/>
            <person name="Yan M."/>
            <person name="Wang P."/>
            <person name="Xu J."/>
            <person name="Bruns T."/>
            <person name="Baldrian P."/>
            <person name="Vilgalys R."/>
            <person name="Dunand C."/>
            <person name="Henrissat B."/>
            <person name="Grigoriev I.V."/>
            <person name="Hibbett D."/>
            <person name="Nagy L.G."/>
            <person name="Martin F.M."/>
        </authorList>
    </citation>
    <scope>NUCLEOTIDE SEQUENCE</scope>
    <source>
        <strain evidence="1">UP504</strain>
    </source>
</reference>
<dbReference type="AlphaFoldDB" id="A0A9P6DYZ3"/>
<keyword evidence="2" id="KW-1185">Reference proteome</keyword>
<organism evidence="1 2">
    <name type="scientific">Hydnum rufescens UP504</name>
    <dbReference type="NCBI Taxonomy" id="1448309"/>
    <lineage>
        <taxon>Eukaryota</taxon>
        <taxon>Fungi</taxon>
        <taxon>Dikarya</taxon>
        <taxon>Basidiomycota</taxon>
        <taxon>Agaricomycotina</taxon>
        <taxon>Agaricomycetes</taxon>
        <taxon>Cantharellales</taxon>
        <taxon>Hydnaceae</taxon>
        <taxon>Hydnum</taxon>
    </lineage>
</organism>
<evidence type="ECO:0000313" key="2">
    <source>
        <dbReference type="Proteomes" id="UP000886523"/>
    </source>
</evidence>
<comment type="caution">
    <text evidence="1">The sequence shown here is derived from an EMBL/GenBank/DDBJ whole genome shotgun (WGS) entry which is preliminary data.</text>
</comment>
<protein>
    <submittedName>
        <fullName evidence="1">Uncharacterized protein</fullName>
    </submittedName>
</protein>
<proteinExistence type="predicted"/>
<name>A0A9P6DYZ3_9AGAM</name>
<accession>A0A9P6DYZ3</accession>
<evidence type="ECO:0000313" key="1">
    <source>
        <dbReference type="EMBL" id="KAF9515440.1"/>
    </source>
</evidence>
<gene>
    <name evidence="1" type="ORF">BS47DRAFT_785761</name>
</gene>
<dbReference type="Proteomes" id="UP000886523">
    <property type="component" value="Unassembled WGS sequence"/>
</dbReference>